<dbReference type="InterPro" id="IPR058328">
    <property type="entry name" value="DUF8015"/>
</dbReference>
<name>L9XWR4_9EURY</name>
<dbReference type="Pfam" id="PF26047">
    <property type="entry name" value="DUF8015"/>
    <property type="match status" value="1"/>
</dbReference>
<organism evidence="2 3">
    <name type="scientific">Natronococcus jeotgali DSM 18795</name>
    <dbReference type="NCBI Taxonomy" id="1227498"/>
    <lineage>
        <taxon>Archaea</taxon>
        <taxon>Methanobacteriati</taxon>
        <taxon>Methanobacteriota</taxon>
        <taxon>Stenosarchaea group</taxon>
        <taxon>Halobacteria</taxon>
        <taxon>Halobacteriales</taxon>
        <taxon>Natrialbaceae</taxon>
        <taxon>Natronococcus</taxon>
    </lineage>
</organism>
<gene>
    <name evidence="2" type="ORF">C492_01478</name>
</gene>
<keyword evidence="3" id="KW-1185">Reference proteome</keyword>
<accession>L9XWR4</accession>
<dbReference type="Proteomes" id="UP000011531">
    <property type="component" value="Unassembled WGS sequence"/>
</dbReference>
<dbReference type="STRING" id="1227498.C492_01478"/>
<evidence type="ECO:0000313" key="3">
    <source>
        <dbReference type="Proteomes" id="UP000011531"/>
    </source>
</evidence>
<feature type="transmembrane region" description="Helical" evidence="1">
    <location>
        <begin position="49"/>
        <end position="70"/>
    </location>
</feature>
<comment type="caution">
    <text evidence="2">The sequence shown here is derived from an EMBL/GenBank/DDBJ whole genome shotgun (WGS) entry which is preliminary data.</text>
</comment>
<protein>
    <submittedName>
        <fullName evidence="2">Uncharacterized protein</fullName>
    </submittedName>
</protein>
<keyword evidence="1" id="KW-0472">Membrane</keyword>
<keyword evidence="1" id="KW-0812">Transmembrane</keyword>
<evidence type="ECO:0000256" key="1">
    <source>
        <dbReference type="SAM" id="Phobius"/>
    </source>
</evidence>
<dbReference type="AlphaFoldDB" id="L9XWR4"/>
<feature type="transmembrane region" description="Helical" evidence="1">
    <location>
        <begin position="22"/>
        <end position="43"/>
    </location>
</feature>
<reference evidence="2 3" key="1">
    <citation type="journal article" date="2014" name="PLoS Genet.">
        <title>Phylogenetically driven sequencing of extremely halophilic archaea reveals strategies for static and dynamic osmo-response.</title>
        <authorList>
            <person name="Becker E.A."/>
            <person name="Seitzer P.M."/>
            <person name="Tritt A."/>
            <person name="Larsen D."/>
            <person name="Krusor M."/>
            <person name="Yao A.I."/>
            <person name="Wu D."/>
            <person name="Madern D."/>
            <person name="Eisen J.A."/>
            <person name="Darling A.E."/>
            <person name="Facciotti M.T."/>
        </authorList>
    </citation>
    <scope>NUCLEOTIDE SEQUENCE [LARGE SCALE GENOMIC DNA]</scope>
    <source>
        <strain evidence="2 3">DSM 18795</strain>
    </source>
</reference>
<evidence type="ECO:0000313" key="2">
    <source>
        <dbReference type="EMBL" id="ELY66210.1"/>
    </source>
</evidence>
<dbReference type="EMBL" id="AOIA01000018">
    <property type="protein sequence ID" value="ELY66210.1"/>
    <property type="molecule type" value="Genomic_DNA"/>
</dbReference>
<sequence>MGNTYTVIPHSIEYIMTGYYDIVLGLIPVALLGITAALTFVGLSVTTAIPAGAFVSMALIGHAMFVNAPVDSAEDVQSTRQPLNAD</sequence>
<proteinExistence type="predicted"/>
<keyword evidence="1" id="KW-1133">Transmembrane helix</keyword>